<feature type="compositionally biased region" description="Basic and acidic residues" evidence="1">
    <location>
        <begin position="166"/>
        <end position="179"/>
    </location>
</feature>
<name>A0A6B0RJV2_9CETA</name>
<organism evidence="2 3">
    <name type="scientific">Bos mutus</name>
    <name type="common">wild yak</name>
    <dbReference type="NCBI Taxonomy" id="72004"/>
    <lineage>
        <taxon>Eukaryota</taxon>
        <taxon>Metazoa</taxon>
        <taxon>Chordata</taxon>
        <taxon>Craniata</taxon>
        <taxon>Vertebrata</taxon>
        <taxon>Euteleostomi</taxon>
        <taxon>Mammalia</taxon>
        <taxon>Eutheria</taxon>
        <taxon>Laurasiatheria</taxon>
        <taxon>Artiodactyla</taxon>
        <taxon>Ruminantia</taxon>
        <taxon>Pecora</taxon>
        <taxon>Bovidae</taxon>
        <taxon>Bovinae</taxon>
        <taxon>Bos</taxon>
    </lineage>
</organism>
<evidence type="ECO:0000256" key="1">
    <source>
        <dbReference type="SAM" id="MobiDB-lite"/>
    </source>
</evidence>
<evidence type="ECO:0000313" key="3">
    <source>
        <dbReference type="Proteomes" id="UP000322234"/>
    </source>
</evidence>
<dbReference type="Proteomes" id="UP000322234">
    <property type="component" value="Unassembled WGS sequence"/>
</dbReference>
<feature type="region of interest" description="Disordered" evidence="1">
    <location>
        <begin position="164"/>
        <end position="200"/>
    </location>
</feature>
<sequence length="312" mass="35720">MEQNVPTFLRHGKPAATVTFSAKQKEKFIHSCIWSRQPLDIFWTVYQDWVHSGYVRGEKRSLDFLLEKFSLQNSPKGSSLNVVRPSLSTAGYIGCGFLTQDEEERKRDLISVPINHANRRLCEKRSYWASQFAPALMIPRPLRKGHTAHQPVRVSQMCSWCATKTSSEEKTPPSKEEKRHRNSQGTAERDNSYVSRSHQSSEESFHTELHFVRLPQNPVAKQDLNLLNIDSSSARQKRSSVNNASLLSIIDTMLMGLKLPLLGPRHEPLFFPDQYRKVMVRERMCNGAVLGGSTEKKKKRNRRSSDILLMTP</sequence>
<keyword evidence="3" id="KW-1185">Reference proteome</keyword>
<gene>
    <name evidence="2" type="ORF">E5288_WYG015877</name>
</gene>
<accession>A0A6B0RJV2</accession>
<feature type="region of interest" description="Disordered" evidence="1">
    <location>
        <begin position="291"/>
        <end position="312"/>
    </location>
</feature>
<reference evidence="2" key="1">
    <citation type="submission" date="2019-10" db="EMBL/GenBank/DDBJ databases">
        <title>The sequence and de novo assembly of the wild yak genome.</title>
        <authorList>
            <person name="Liu Y."/>
        </authorList>
    </citation>
    <scope>NUCLEOTIDE SEQUENCE [LARGE SCALE GENOMIC DNA]</scope>
    <source>
        <strain evidence="2">WY2019</strain>
    </source>
</reference>
<dbReference type="EMBL" id="VBQZ03000054">
    <property type="protein sequence ID" value="MXQ89281.1"/>
    <property type="molecule type" value="Genomic_DNA"/>
</dbReference>
<proteinExistence type="predicted"/>
<evidence type="ECO:0000313" key="2">
    <source>
        <dbReference type="EMBL" id="MXQ89281.1"/>
    </source>
</evidence>
<protein>
    <submittedName>
        <fullName evidence="2">Uncharacterized protein</fullName>
    </submittedName>
</protein>
<dbReference type="AlphaFoldDB" id="A0A6B0RJV2"/>
<comment type="caution">
    <text evidence="2">The sequence shown here is derived from an EMBL/GenBank/DDBJ whole genome shotgun (WGS) entry which is preliminary data.</text>
</comment>